<dbReference type="SMART" id="SM00937">
    <property type="entry name" value="PCRF"/>
    <property type="match status" value="1"/>
</dbReference>
<dbReference type="InterPro" id="IPR002109">
    <property type="entry name" value="Glutaredoxin"/>
</dbReference>
<dbReference type="HAMAP" id="MF_00087">
    <property type="entry name" value="Glu_tRNA_reductase"/>
    <property type="match status" value="1"/>
</dbReference>
<dbReference type="Pfam" id="PF02441">
    <property type="entry name" value="Flavoprotein"/>
    <property type="match status" value="1"/>
</dbReference>
<evidence type="ECO:0000256" key="12">
    <source>
        <dbReference type="ARBA" id="ARBA00022857"/>
    </source>
</evidence>
<evidence type="ECO:0000313" key="24">
    <source>
        <dbReference type="WBParaSite" id="L893_g4791.t1"/>
    </source>
</evidence>
<dbReference type="GO" id="GO:0003676">
    <property type="term" value="F:nucleic acid binding"/>
    <property type="evidence" value="ECO:0007669"/>
    <property type="project" value="InterPro"/>
</dbReference>
<keyword evidence="8" id="KW-0808">Transferase</keyword>
<evidence type="ECO:0000256" key="3">
    <source>
        <dbReference type="ARBA" id="ARBA00005916"/>
    </source>
</evidence>
<dbReference type="InterPro" id="IPR040758">
    <property type="entry name" value="PrmC_N"/>
</dbReference>
<dbReference type="NCBIfam" id="TIGR00019">
    <property type="entry name" value="prfA"/>
    <property type="match status" value="1"/>
</dbReference>
<evidence type="ECO:0000256" key="19">
    <source>
        <dbReference type="ARBA" id="ARBA00047464"/>
    </source>
</evidence>
<dbReference type="InterPro" id="IPR045853">
    <property type="entry name" value="Pep_chain_release_fac_I_sf"/>
</dbReference>
<evidence type="ECO:0000256" key="10">
    <source>
        <dbReference type="ARBA" id="ARBA00022714"/>
    </source>
</evidence>
<dbReference type="Pfam" id="PF03462">
    <property type="entry name" value="PCRF"/>
    <property type="match status" value="1"/>
</dbReference>
<dbReference type="CDD" id="cd02440">
    <property type="entry name" value="AdoMet_MTases"/>
    <property type="match status" value="1"/>
</dbReference>
<dbReference type="Gene3D" id="3.40.30.10">
    <property type="entry name" value="Glutaredoxin"/>
    <property type="match status" value="1"/>
</dbReference>
<dbReference type="NCBIfam" id="TIGR01035">
    <property type="entry name" value="hemA"/>
    <property type="match status" value="1"/>
</dbReference>
<dbReference type="InterPro" id="IPR019874">
    <property type="entry name" value="RF_methyltr_PrmC"/>
</dbReference>
<dbReference type="PANTHER" id="PTHR43013:SF1">
    <property type="entry name" value="GLUTAMYL-TRNA REDUCTASE"/>
    <property type="match status" value="1"/>
</dbReference>
<dbReference type="Pfam" id="PF00745">
    <property type="entry name" value="GlutR_dimer"/>
    <property type="match status" value="1"/>
</dbReference>
<evidence type="ECO:0000256" key="20">
    <source>
        <dbReference type="RuleBase" id="RU000584"/>
    </source>
</evidence>
<feature type="domain" description="Prokaryotic-type class I peptide chain release factors" evidence="22">
    <location>
        <begin position="639"/>
        <end position="655"/>
    </location>
</feature>
<dbReference type="InterPro" id="IPR015896">
    <property type="entry name" value="4pyrrol_synth_GluRdtase_dimer"/>
</dbReference>
<comment type="subcellular location">
    <subcellularLocation>
        <location evidence="1">Cytoplasm</location>
    </subcellularLocation>
</comment>
<organism evidence="23 24">
    <name type="scientific">Steinernema glaseri</name>
    <dbReference type="NCBI Taxonomy" id="37863"/>
    <lineage>
        <taxon>Eukaryota</taxon>
        <taxon>Metazoa</taxon>
        <taxon>Ecdysozoa</taxon>
        <taxon>Nematoda</taxon>
        <taxon>Chromadorea</taxon>
        <taxon>Rhabditida</taxon>
        <taxon>Tylenchina</taxon>
        <taxon>Panagrolaimomorpha</taxon>
        <taxon>Strongyloidoidea</taxon>
        <taxon>Steinernematidae</taxon>
        <taxon>Steinernema</taxon>
    </lineage>
</organism>
<keyword evidence="12 20" id="KW-0521">NADP</keyword>
<dbReference type="PANTHER" id="PTHR43013">
    <property type="entry name" value="GLUTAMYL-TRNA REDUCTASE"/>
    <property type="match status" value="1"/>
</dbReference>
<dbReference type="WBParaSite" id="L893_g4791.t1">
    <property type="protein sequence ID" value="L893_g4791.t1"/>
    <property type="gene ID" value="L893_g4791"/>
</dbReference>
<keyword evidence="17 20" id="KW-0627">Porphyrin biosynthesis</keyword>
<keyword evidence="15" id="KW-0408">Iron</keyword>
<dbReference type="NCBIfam" id="TIGR00365">
    <property type="entry name" value="Grx4 family monothiol glutaredoxin"/>
    <property type="match status" value="1"/>
</dbReference>
<keyword evidence="11" id="KW-0479">Metal-binding</keyword>
<dbReference type="Pfam" id="PF05201">
    <property type="entry name" value="GlutR_N"/>
    <property type="match status" value="1"/>
</dbReference>
<evidence type="ECO:0000256" key="11">
    <source>
        <dbReference type="ARBA" id="ARBA00022723"/>
    </source>
</evidence>
<proteinExistence type="inferred from homology"/>
<dbReference type="InterPro" id="IPR003382">
    <property type="entry name" value="Flavoprotein"/>
</dbReference>
<dbReference type="Gene3D" id="3.40.50.720">
    <property type="entry name" value="NAD(P)-binding Rossmann-like Domain"/>
    <property type="match status" value="1"/>
</dbReference>
<dbReference type="InterPro" id="IPR036249">
    <property type="entry name" value="Thioredoxin-like_sf"/>
</dbReference>
<dbReference type="GO" id="GO:0006782">
    <property type="term" value="P:protoporphyrinogen IX biosynthetic process"/>
    <property type="evidence" value="ECO:0007669"/>
    <property type="project" value="UniProtKB-UniPathway"/>
</dbReference>
<comment type="catalytic activity">
    <reaction evidence="19 20">
        <text>(S)-4-amino-5-oxopentanoate + tRNA(Glu) + NADP(+) = L-glutamyl-tRNA(Glu) + NADPH + H(+)</text>
        <dbReference type="Rhea" id="RHEA:12344"/>
        <dbReference type="Rhea" id="RHEA-COMP:9663"/>
        <dbReference type="Rhea" id="RHEA-COMP:9680"/>
        <dbReference type="ChEBI" id="CHEBI:15378"/>
        <dbReference type="ChEBI" id="CHEBI:57501"/>
        <dbReference type="ChEBI" id="CHEBI:57783"/>
        <dbReference type="ChEBI" id="CHEBI:58349"/>
        <dbReference type="ChEBI" id="CHEBI:78442"/>
        <dbReference type="ChEBI" id="CHEBI:78520"/>
        <dbReference type="EC" id="1.2.1.70"/>
    </reaction>
</comment>
<sequence length="1208" mass="133169">MSVDVLTFGLNHVSAPVAVRERVAFPIDVLKPALDTLRATFGTGVREAAILSTCNRTEIYCAAEPHVAERLPEWMADFNSLRSAELTPHLYRYNQNEAVRHAFRVASGLDSMVLGEPQILGQMKDAVRAANEAGSLGTLLHQLFQRTFSVAKEVRTQTAIGAHSVSMAAAAVRLAERVFGDLSQAKVLFIGAGEMIELCATHFAAVNPCSIVVANRTQERAESLASRFMGSTMKLADVPERLADFDVVVSCTASTLPILGLGMVERAVRSRRHRPVVMVDLAVPRDIETEVGRLDDVYLYTVDDLGRFVQRGADARQAAVVQAEAIIDTQVQHYMHWLSTRAIVPAILDVQQSVEKVRQHELERARRMLARGDDPAEVIEMLAHGLTQKARATAGSLASSVALDHSSTLFPMKDSMRSRLEQLSRRLHEVDAMLAEPEIAGNMDEFRKLSRERAELDPVVTAFKSYEAAEGDLQAAQDMMSDPELKEMGEEEYKLGKERIAQLEDELQILLLPRDPDDTRNVFIEIRAGAGGDESALFAGDLLRMYMRYAENCGWRTEIMSASDSEVGGYKEVIVRIEGQDVYGRLKFESGAHRVQRVPETEAQGRIHTSTCTVAVLPEAEGLAEITINPADLRVDTFRASGAGGQHVNKTDSAVRLTHLPTGLVVECQDDRSQHRNREKALQVLAARLKDKQQREQSDKEAAERKSLVGTGDRSERIRTYNFPQGRMTDHRINLTLYKLGYIMDGDLDELIKALLSEHQAGLLADLAQAPLPRLERDMLWMQVLGVGRSWLIAHDTDELPLDQIQAYQALEARRVAGEPMAYIVGVREFMGHEFLVSPSVLIPRPDTETLVERALERVQNIPSPRILDMGCGSGAIAVSLALARPDAHVVASDISTLVLAQAGLNAQRLCGKVEFCLGSWYDAVAGQEPFDLIVSNPPYIAVDDEHLGQGDVRFEPRQALTDGSDGLTDLRTIVQGAGPYLRPGASLLMEHGWDQADHVQNMLRQAGFKQVISYEDLAGIRRVTDFIRETVTENPVVLFMKGTAQAPQCGFSARTVQILRAVGLSQVVVVNVLDDAEVRQGIKDFSNWPTIPQLYIKGEFVGGSDIVSEMYENGELETMLREAGALEHEIQALADQVHSFRDVGATLASGSFPTAGMVIVPCSMRTLAAVAHGLSDNLITRAADVTLKERRRLVMMVRETPFNLAHL</sequence>
<dbReference type="InterPro" id="IPR004480">
    <property type="entry name" value="Monothiol_GRX-rel"/>
</dbReference>
<dbReference type="FunFam" id="3.40.50.720:FF:000031">
    <property type="entry name" value="Glutamyl-tRNA reductase"/>
    <property type="match status" value="1"/>
</dbReference>
<keyword evidence="13" id="KW-0648">Protein biosynthesis</keyword>
<dbReference type="FunFam" id="3.30.160.20:FF:000004">
    <property type="entry name" value="Peptide chain release factor 1"/>
    <property type="match status" value="1"/>
</dbReference>
<dbReference type="Gene3D" id="1.10.8.10">
    <property type="entry name" value="DNA helicase RuvA subunit, C-terminal domain"/>
    <property type="match status" value="1"/>
</dbReference>
<keyword evidence="18" id="KW-0676">Redox-active center</keyword>
<dbReference type="PROSITE" id="PS00747">
    <property type="entry name" value="GLUTR"/>
    <property type="match status" value="1"/>
</dbReference>
<dbReference type="GO" id="GO:0070126">
    <property type="term" value="P:mitochondrial translational termination"/>
    <property type="evidence" value="ECO:0007669"/>
    <property type="project" value="UniProtKB-ARBA"/>
</dbReference>
<evidence type="ECO:0000256" key="18">
    <source>
        <dbReference type="ARBA" id="ARBA00023284"/>
    </source>
</evidence>
<dbReference type="NCBIfam" id="NF001859">
    <property type="entry name" value="PRK00591.1"/>
    <property type="match status" value="1"/>
</dbReference>
<dbReference type="Pfam" id="PF00462">
    <property type="entry name" value="Glutaredoxin"/>
    <property type="match status" value="1"/>
</dbReference>
<dbReference type="FunFam" id="3.30.70.1660:FF:000004">
    <property type="entry name" value="Peptide chain release factor 1"/>
    <property type="match status" value="1"/>
</dbReference>
<dbReference type="GO" id="GO:0005739">
    <property type="term" value="C:mitochondrion"/>
    <property type="evidence" value="ECO:0007669"/>
    <property type="project" value="GOC"/>
</dbReference>
<dbReference type="SUPFAM" id="SSF69075">
    <property type="entry name" value="Glutamyl tRNA-reductase dimerization domain"/>
    <property type="match status" value="1"/>
</dbReference>
<keyword evidence="16" id="KW-0411">Iron-sulfur</keyword>
<dbReference type="Pfam" id="PF00472">
    <property type="entry name" value="RF-1"/>
    <property type="match status" value="1"/>
</dbReference>
<dbReference type="InterPro" id="IPR002052">
    <property type="entry name" value="DNA_methylase_N6_adenine_CS"/>
</dbReference>
<evidence type="ECO:0000256" key="1">
    <source>
        <dbReference type="ARBA" id="ARBA00004496"/>
    </source>
</evidence>
<evidence type="ECO:0000256" key="13">
    <source>
        <dbReference type="ARBA" id="ARBA00022917"/>
    </source>
</evidence>
<dbReference type="NCBIfam" id="TIGR03534">
    <property type="entry name" value="RF_mod_PrmC"/>
    <property type="match status" value="1"/>
</dbReference>
<dbReference type="InterPro" id="IPR036453">
    <property type="entry name" value="GluRdtase_dimer_dom_sf"/>
</dbReference>
<dbReference type="InterPro" id="IPR036343">
    <property type="entry name" value="GluRdtase_N_sf"/>
</dbReference>
<name>A0A1I8ADF9_9BILA</name>
<evidence type="ECO:0000256" key="7">
    <source>
        <dbReference type="ARBA" id="ARBA00022603"/>
    </source>
</evidence>
<keyword evidence="14 20" id="KW-0560">Oxidoreductase</keyword>
<dbReference type="GO" id="GO:0008883">
    <property type="term" value="F:glutamyl-tRNA reductase activity"/>
    <property type="evidence" value="ECO:0007669"/>
    <property type="project" value="UniProtKB-EC"/>
</dbReference>
<dbReference type="InterPro" id="IPR029063">
    <property type="entry name" value="SAM-dependent_MTases_sf"/>
</dbReference>
<dbReference type="InterPro" id="IPR004373">
    <property type="entry name" value="RF-1"/>
</dbReference>
<evidence type="ECO:0000256" key="9">
    <source>
        <dbReference type="ARBA" id="ARBA00022691"/>
    </source>
</evidence>
<feature type="region of interest" description="Disordered" evidence="21">
    <location>
        <begin position="690"/>
        <end position="713"/>
    </location>
</feature>
<dbReference type="InterPro" id="IPR004556">
    <property type="entry name" value="HemK-like"/>
</dbReference>
<dbReference type="PROSITE" id="PS51354">
    <property type="entry name" value="GLUTAREDOXIN_2"/>
    <property type="match status" value="1"/>
</dbReference>
<dbReference type="Gene3D" id="3.40.50.1950">
    <property type="entry name" value="Flavin prenyltransferase-like"/>
    <property type="match status" value="1"/>
</dbReference>
<dbReference type="FunFam" id="3.30.460.30:FF:000001">
    <property type="entry name" value="Glutamyl-tRNA reductase"/>
    <property type="match status" value="1"/>
</dbReference>
<dbReference type="SUPFAM" id="SSF52507">
    <property type="entry name" value="Homo-oligomeric flavin-containing Cys decarboxylases, HFCD"/>
    <property type="match status" value="1"/>
</dbReference>
<dbReference type="SUPFAM" id="SSF53335">
    <property type="entry name" value="S-adenosyl-L-methionine-dependent methyltransferases"/>
    <property type="match status" value="1"/>
</dbReference>
<dbReference type="Pfam" id="PF01488">
    <property type="entry name" value="Shikimate_DH"/>
    <property type="match status" value="1"/>
</dbReference>
<reference evidence="24" key="1">
    <citation type="submission" date="2016-11" db="UniProtKB">
        <authorList>
            <consortium name="WormBaseParasite"/>
        </authorList>
    </citation>
    <scope>IDENTIFICATION</scope>
</reference>
<comment type="similarity">
    <text evidence="4">Belongs to the prokaryotic/mitochondrial release factor family.</text>
</comment>
<dbReference type="GO" id="GO:0050661">
    <property type="term" value="F:NADP binding"/>
    <property type="evidence" value="ECO:0007669"/>
    <property type="project" value="InterPro"/>
</dbReference>
<dbReference type="InterPro" id="IPR036291">
    <property type="entry name" value="NAD(P)-bd_dom_sf"/>
</dbReference>
<dbReference type="HAMAP" id="MF_00093">
    <property type="entry name" value="Rel_fac_1"/>
    <property type="match status" value="1"/>
</dbReference>
<evidence type="ECO:0000256" key="17">
    <source>
        <dbReference type="ARBA" id="ARBA00023244"/>
    </source>
</evidence>
<dbReference type="Gene3D" id="3.40.50.150">
    <property type="entry name" value="Vaccinia Virus protein VP39"/>
    <property type="match status" value="1"/>
</dbReference>
<evidence type="ECO:0000259" key="22">
    <source>
        <dbReference type="PROSITE" id="PS00745"/>
    </source>
</evidence>
<dbReference type="AlphaFoldDB" id="A0A1I8ADF9"/>
<dbReference type="GO" id="GO:0005829">
    <property type="term" value="C:cytosol"/>
    <property type="evidence" value="ECO:0007669"/>
    <property type="project" value="UniProtKB-ARBA"/>
</dbReference>
<dbReference type="NCBIfam" id="TIGR00536">
    <property type="entry name" value="hemK_fam"/>
    <property type="match status" value="1"/>
</dbReference>
<evidence type="ECO:0000256" key="6">
    <source>
        <dbReference type="ARBA" id="ARBA00022490"/>
    </source>
</evidence>
<comment type="similarity">
    <text evidence="3 20">Belongs to the glutamyl-tRNA reductase family.</text>
</comment>
<keyword evidence="9" id="KW-0949">S-adenosyl-L-methionine</keyword>
<dbReference type="FunFam" id="3.40.30.10:FF:000005">
    <property type="entry name" value="Glutaredoxin 5"/>
    <property type="match status" value="1"/>
</dbReference>
<keyword evidence="5" id="KW-0488">Methylation</keyword>
<evidence type="ECO:0000256" key="16">
    <source>
        <dbReference type="ARBA" id="ARBA00023014"/>
    </source>
</evidence>
<dbReference type="SUPFAM" id="SSF75620">
    <property type="entry name" value="Release factor"/>
    <property type="match status" value="1"/>
</dbReference>
<keyword evidence="23" id="KW-1185">Reference proteome</keyword>
<dbReference type="InterPro" id="IPR036551">
    <property type="entry name" value="Flavin_trans-like"/>
</dbReference>
<dbReference type="CDD" id="cd03028">
    <property type="entry name" value="GRX_PICOT_like"/>
    <property type="match status" value="1"/>
</dbReference>
<dbReference type="GO" id="GO:0051537">
    <property type="term" value="F:2 iron, 2 sulfur cluster binding"/>
    <property type="evidence" value="ECO:0007669"/>
    <property type="project" value="UniProtKB-KW"/>
</dbReference>
<dbReference type="GO" id="GO:0016149">
    <property type="term" value="F:translation release factor activity, codon specific"/>
    <property type="evidence" value="ECO:0007669"/>
    <property type="project" value="InterPro"/>
</dbReference>
<dbReference type="InterPro" id="IPR018214">
    <property type="entry name" value="GluRdtase_CS"/>
</dbReference>
<keyword evidence="7" id="KW-0489">Methyltransferase</keyword>
<dbReference type="UniPathway" id="UPA00251">
    <property type="reaction ID" value="UER00316"/>
</dbReference>
<dbReference type="Proteomes" id="UP000095287">
    <property type="component" value="Unplaced"/>
</dbReference>
<dbReference type="Gene3D" id="3.30.70.1660">
    <property type="match status" value="1"/>
</dbReference>
<comment type="pathway">
    <text evidence="2 20">Porphyrin-containing compound metabolism; protoporphyrin-IX biosynthesis; 5-aminolevulinate from L-glutamyl-tRNA(Glu): step 1/2.</text>
</comment>
<dbReference type="InterPro" id="IPR005139">
    <property type="entry name" value="PCRF"/>
</dbReference>
<evidence type="ECO:0000256" key="8">
    <source>
        <dbReference type="ARBA" id="ARBA00022679"/>
    </source>
</evidence>
<dbReference type="GO" id="GO:0032259">
    <property type="term" value="P:methylation"/>
    <property type="evidence" value="ECO:0007669"/>
    <property type="project" value="UniProtKB-KW"/>
</dbReference>
<evidence type="ECO:0000256" key="4">
    <source>
        <dbReference type="ARBA" id="ARBA00010835"/>
    </source>
</evidence>
<dbReference type="InterPro" id="IPR007848">
    <property type="entry name" value="Small_mtfrase_dom"/>
</dbReference>
<keyword evidence="6" id="KW-0963">Cytoplasm</keyword>
<dbReference type="GO" id="GO:0008757">
    <property type="term" value="F:S-adenosylmethionine-dependent methyltransferase activity"/>
    <property type="evidence" value="ECO:0007669"/>
    <property type="project" value="UniProtKB-ARBA"/>
</dbReference>
<protein>
    <recommendedName>
        <fullName evidence="20">Glutamyl-tRNA reductase</fullName>
        <ecNumber evidence="20">1.2.1.70</ecNumber>
    </recommendedName>
</protein>
<evidence type="ECO:0000256" key="15">
    <source>
        <dbReference type="ARBA" id="ARBA00023004"/>
    </source>
</evidence>
<dbReference type="PROSITE" id="PS00745">
    <property type="entry name" value="RF_PROK_I"/>
    <property type="match status" value="1"/>
</dbReference>
<dbReference type="FunFam" id="3.30.70.1660:FF:000002">
    <property type="entry name" value="Peptide chain release factor 1"/>
    <property type="match status" value="1"/>
</dbReference>
<dbReference type="SUPFAM" id="SSF51735">
    <property type="entry name" value="NAD(P)-binding Rossmann-fold domains"/>
    <property type="match status" value="1"/>
</dbReference>
<dbReference type="InterPro" id="IPR033658">
    <property type="entry name" value="GRX_PICOT-like"/>
</dbReference>
<evidence type="ECO:0000256" key="14">
    <source>
        <dbReference type="ARBA" id="ARBA00023002"/>
    </source>
</evidence>
<dbReference type="Pfam" id="PF17827">
    <property type="entry name" value="PrmC_N"/>
    <property type="match status" value="1"/>
</dbReference>
<evidence type="ECO:0000313" key="23">
    <source>
        <dbReference type="Proteomes" id="UP000095287"/>
    </source>
</evidence>
<keyword evidence="10" id="KW-0001">2Fe-2S</keyword>
<dbReference type="SUPFAM" id="SSF52833">
    <property type="entry name" value="Thioredoxin-like"/>
    <property type="match status" value="1"/>
</dbReference>
<dbReference type="Gene3D" id="6.10.140.1950">
    <property type="match status" value="1"/>
</dbReference>
<dbReference type="FunFam" id="3.40.50.150:FF:000053">
    <property type="entry name" value="Release factor glutamine methyltransferase"/>
    <property type="match status" value="1"/>
</dbReference>
<dbReference type="SUPFAM" id="SSF69742">
    <property type="entry name" value="Glutamyl tRNA-reductase catalytic, N-terminal domain"/>
    <property type="match status" value="1"/>
</dbReference>
<dbReference type="InterPro" id="IPR000343">
    <property type="entry name" value="4pyrrol_synth_GluRdtase"/>
</dbReference>
<dbReference type="HAMAP" id="MF_02126">
    <property type="entry name" value="RF_methyltr_PrmC"/>
    <property type="match status" value="1"/>
</dbReference>
<dbReference type="Gene3D" id="3.30.460.30">
    <property type="entry name" value="Glutamyl-tRNA reductase, N-terminal domain"/>
    <property type="match status" value="1"/>
</dbReference>
<dbReference type="InterPro" id="IPR000352">
    <property type="entry name" value="Pep_chain_release_fac_I"/>
</dbReference>
<evidence type="ECO:0000256" key="21">
    <source>
        <dbReference type="SAM" id="MobiDB-lite"/>
    </source>
</evidence>
<dbReference type="GO" id="GO:0008276">
    <property type="term" value="F:protein methyltransferase activity"/>
    <property type="evidence" value="ECO:0007669"/>
    <property type="project" value="InterPro"/>
</dbReference>
<dbReference type="InterPro" id="IPR015895">
    <property type="entry name" value="4pyrrol_synth_GluRdtase_N"/>
</dbReference>
<dbReference type="CDD" id="cd05213">
    <property type="entry name" value="NAD_bind_Glutamyl_tRNA_reduct"/>
    <property type="match status" value="1"/>
</dbReference>
<dbReference type="PROSITE" id="PS00092">
    <property type="entry name" value="N6_MTASE"/>
    <property type="match status" value="1"/>
</dbReference>
<evidence type="ECO:0000256" key="5">
    <source>
        <dbReference type="ARBA" id="ARBA00022481"/>
    </source>
</evidence>
<dbReference type="GO" id="GO:0046872">
    <property type="term" value="F:metal ion binding"/>
    <property type="evidence" value="ECO:0007669"/>
    <property type="project" value="UniProtKB-KW"/>
</dbReference>
<dbReference type="Gene3D" id="3.30.160.20">
    <property type="match status" value="1"/>
</dbReference>
<evidence type="ECO:0000256" key="2">
    <source>
        <dbReference type="ARBA" id="ARBA00005059"/>
    </source>
</evidence>
<dbReference type="Pfam" id="PF05175">
    <property type="entry name" value="MTS"/>
    <property type="match status" value="1"/>
</dbReference>
<accession>A0A1I8ADF9</accession>
<dbReference type="EC" id="1.2.1.70" evidence="20"/>
<dbReference type="InterPro" id="IPR006151">
    <property type="entry name" value="Shikm_DH/Glu-tRNA_Rdtase"/>
</dbReference>